<dbReference type="InterPro" id="IPR011856">
    <property type="entry name" value="tRNA_endonuc-like_dom_sf"/>
</dbReference>
<sequence length="392" mass="45088">MNNSTRPDTHFCLVSQEAAANLLPLLDSSFKPTNVVLLASEKMKSKAENLKKALEKHRIVANVKIEPFSDGLSIAEMSKRLYDIMGNYKEKNIALNATGGTKLMSILANNVFTGFDKPVFYLDSSNGEVIFLNHPDTKEPFVHKLKTKVELPLYFESYGLTYIDDEKKKASSYKFIDLLIKEYRKYQDTVRTLNYYASKAQGFKASLQSQDKKGVFADLLNTLVEDGLIRFDGHVIDFKNHKNCEYLKGMWFEERCYTAVKELQDTQKNEKIQDLRLNVEIGSISYDETQKKHMNAGKNNELDVVFLAHNFVHLIECKTADAKSENSQDFLYKLEALRNCGGSFTRNCLISYYPVNENVKKRAKDMRIKVIDGEHIMNMRNEIKNWIDSKTR</sequence>
<organism evidence="3 4">
    <name type="scientific">Basilea psittacipulmonis DSM 24701</name>
    <dbReference type="NCBI Taxonomy" id="1072685"/>
    <lineage>
        <taxon>Bacteria</taxon>
        <taxon>Pseudomonadati</taxon>
        <taxon>Pseudomonadota</taxon>
        <taxon>Betaproteobacteria</taxon>
        <taxon>Burkholderiales</taxon>
        <taxon>Alcaligenaceae</taxon>
        <taxon>Basilea</taxon>
    </lineage>
</organism>
<gene>
    <name evidence="3" type="ORF">IX83_05640</name>
</gene>
<dbReference type="KEGG" id="bpsi:IX83_05640"/>
<proteinExistence type="predicted"/>
<feature type="domain" description="Card1 CARF" evidence="2">
    <location>
        <begin position="10"/>
        <end position="145"/>
    </location>
</feature>
<dbReference type="Proteomes" id="UP000028945">
    <property type="component" value="Chromosome"/>
</dbReference>
<dbReference type="STRING" id="1072685.IX83_05640"/>
<name>A0A077DI81_9BURK</name>
<reference evidence="3 4" key="1">
    <citation type="journal article" date="2014" name="BMC Genomics">
        <title>A genomic perspective on a new bacterial genus and species from the Alcaligenaceae family, Basilea psittacipulmonis.</title>
        <authorList>
            <person name="Whiteson K.L."/>
            <person name="Hernandez D."/>
            <person name="Lazarevic V."/>
            <person name="Gaia N."/>
            <person name="Farinelli L."/>
            <person name="Francois P."/>
            <person name="Pilo P."/>
            <person name="Frey J."/>
            <person name="Schrenzel J."/>
        </authorList>
    </citation>
    <scope>NUCLEOTIDE SEQUENCE [LARGE SCALE GENOMIC DNA]</scope>
    <source>
        <strain evidence="3 4">DSM 24701</strain>
    </source>
</reference>
<dbReference type="AlphaFoldDB" id="A0A077DI81"/>
<dbReference type="Gene3D" id="1.10.10.680">
    <property type="entry name" value="Hypothetical protein VC1899 (Restriction endonuclease-like)"/>
    <property type="match status" value="1"/>
</dbReference>
<dbReference type="Gene3D" id="3.40.1350.10">
    <property type="match status" value="1"/>
</dbReference>
<dbReference type="InterPro" id="IPR056339">
    <property type="entry name" value="CARF_Card1"/>
</dbReference>
<dbReference type="Gene3D" id="3.40.50.10770">
    <property type="entry name" value="Hypothetical protein VC1899 like domain (Restriction endonuclease-like)"/>
    <property type="match status" value="1"/>
</dbReference>
<dbReference type="CDD" id="cd22364">
    <property type="entry name" value="VC1899-like"/>
    <property type="match status" value="1"/>
</dbReference>
<evidence type="ECO:0008006" key="5">
    <source>
        <dbReference type="Google" id="ProtNLM"/>
    </source>
</evidence>
<dbReference type="Pfam" id="PF23400">
    <property type="entry name" value="CARF_Card1"/>
    <property type="match status" value="1"/>
</dbReference>
<dbReference type="EMBL" id="CP009238">
    <property type="protein sequence ID" value="AIL32868.1"/>
    <property type="molecule type" value="Genomic_DNA"/>
</dbReference>
<dbReference type="Pfam" id="PF09002">
    <property type="entry name" value="Card1_endonuc"/>
    <property type="match status" value="1"/>
</dbReference>
<dbReference type="SUPFAM" id="SSF52980">
    <property type="entry name" value="Restriction endonuclease-like"/>
    <property type="match status" value="1"/>
</dbReference>
<dbReference type="GO" id="GO:0003676">
    <property type="term" value="F:nucleic acid binding"/>
    <property type="evidence" value="ECO:0007669"/>
    <property type="project" value="InterPro"/>
</dbReference>
<dbReference type="HOGENOM" id="CLU_051128_0_0_4"/>
<protein>
    <recommendedName>
        <fullName evidence="5">DUF1887 domain-containing protein</fullName>
    </recommendedName>
</protein>
<evidence type="ECO:0000259" key="1">
    <source>
        <dbReference type="Pfam" id="PF09002"/>
    </source>
</evidence>
<dbReference type="InterPro" id="IPR015093">
    <property type="entry name" value="Card1_endonucl_dom"/>
</dbReference>
<evidence type="ECO:0000259" key="2">
    <source>
        <dbReference type="Pfam" id="PF23400"/>
    </source>
</evidence>
<evidence type="ECO:0000313" key="4">
    <source>
        <dbReference type="Proteomes" id="UP000028945"/>
    </source>
</evidence>
<dbReference type="eggNOG" id="COG4006">
    <property type="taxonomic scope" value="Bacteria"/>
</dbReference>
<accession>A0A077DI81</accession>
<dbReference type="InterPro" id="IPR011335">
    <property type="entry name" value="Restrct_endonuc-II-like"/>
</dbReference>
<keyword evidence="4" id="KW-1185">Reference proteome</keyword>
<evidence type="ECO:0000313" key="3">
    <source>
        <dbReference type="EMBL" id="AIL32868.1"/>
    </source>
</evidence>
<feature type="domain" description="Card1 endonuclease" evidence="1">
    <location>
        <begin position="245"/>
        <end position="387"/>
    </location>
</feature>